<keyword evidence="1" id="KW-0732">Signal</keyword>
<dbReference type="PROSITE" id="PS51257">
    <property type="entry name" value="PROKAR_LIPOPROTEIN"/>
    <property type="match status" value="1"/>
</dbReference>
<keyword evidence="3" id="KW-1185">Reference proteome</keyword>
<reference evidence="2 3" key="1">
    <citation type="submission" date="2019-03" db="EMBL/GenBank/DDBJ databases">
        <title>Genomics of glacier-inhabiting Cryobacterium strains.</title>
        <authorList>
            <person name="Liu Q."/>
            <person name="Xin Y.-H."/>
        </authorList>
    </citation>
    <scope>NUCLEOTIDE SEQUENCE [LARGE SCALE GENOMIC DNA]</scope>
    <source>
        <strain evidence="2 3">Sr59</strain>
    </source>
</reference>
<dbReference type="SUPFAM" id="SSF50969">
    <property type="entry name" value="YVTN repeat-like/Quinoprotein amine dehydrogenase"/>
    <property type="match status" value="1"/>
</dbReference>
<evidence type="ECO:0000313" key="3">
    <source>
        <dbReference type="Proteomes" id="UP000298468"/>
    </source>
</evidence>
<dbReference type="OrthoDB" id="60524at2"/>
<gene>
    <name evidence="2" type="ORF">E3T61_20430</name>
</gene>
<accession>A0A4V3IWB4</accession>
<evidence type="ECO:0000256" key="1">
    <source>
        <dbReference type="SAM" id="SignalP"/>
    </source>
</evidence>
<dbReference type="InterPro" id="IPR011044">
    <property type="entry name" value="Quino_amine_DH_bsu"/>
</dbReference>
<dbReference type="AlphaFoldDB" id="A0A4V3IWB4"/>
<dbReference type="EMBL" id="SOHM01000047">
    <property type="protein sequence ID" value="TFD83919.1"/>
    <property type="molecule type" value="Genomic_DNA"/>
</dbReference>
<feature type="chain" id="PRO_5020902402" evidence="1">
    <location>
        <begin position="27"/>
        <end position="400"/>
    </location>
</feature>
<organism evidence="2 3">
    <name type="scientific">Cryobacterium lactosi</name>
    <dbReference type="NCBI Taxonomy" id="1259202"/>
    <lineage>
        <taxon>Bacteria</taxon>
        <taxon>Bacillati</taxon>
        <taxon>Actinomycetota</taxon>
        <taxon>Actinomycetes</taxon>
        <taxon>Micrococcales</taxon>
        <taxon>Microbacteriaceae</taxon>
        <taxon>Cryobacterium</taxon>
    </lineage>
</organism>
<dbReference type="Proteomes" id="UP000298468">
    <property type="component" value="Unassembled WGS sequence"/>
</dbReference>
<proteinExistence type="predicted"/>
<comment type="caution">
    <text evidence="2">The sequence shown here is derived from an EMBL/GenBank/DDBJ whole genome shotgun (WGS) entry which is preliminary data.</text>
</comment>
<name>A0A4V3IWB4_9MICO</name>
<sequence>MRSRLTPFALAGVLTLTACSGAPAPAADTDSTADGHGSVAGAVELAEPRLGLTTIDQSGAISHLDLLDESVSDLGTVGEPTALSTDGRYLFAQTPAGVEIVDSGVWTWDHVDHFHYYQADPRILGTVAGAGVATIATTNLSTTGSTGMFFAESGEAVLVDTEALSKGEITERFRLSTAPGAGLVVPVGSFALVADGAAASVLGYTADGEPTGLDEPCVQPAGTVTTRVGAVIGCADGALLASVQDDELTVERIPYPVDAPAATSFHNREGRPTVAALAGTEGIWLLDTRARAWTLLAAPAPLVQVTAVDDADQHLLALTADGRLLVLNGADGSTIAETAPLVADSLAAGETPVLIADQQRAYLSAPTERLLYEIDFADGARLARTFDSTTEPAFVAETGR</sequence>
<protein>
    <submittedName>
        <fullName evidence="2">ABC transporter</fullName>
    </submittedName>
</protein>
<feature type="signal peptide" evidence="1">
    <location>
        <begin position="1"/>
        <end position="26"/>
    </location>
</feature>
<evidence type="ECO:0000313" key="2">
    <source>
        <dbReference type="EMBL" id="TFD83919.1"/>
    </source>
</evidence>